<comment type="caution">
    <text evidence="5">The sequence shown here is derived from an EMBL/GenBank/DDBJ whole genome shotgun (WGS) entry which is preliminary data.</text>
</comment>
<evidence type="ECO:0000313" key="5">
    <source>
        <dbReference type="EMBL" id="ORW24382.1"/>
    </source>
</evidence>
<evidence type="ECO:0000313" key="6">
    <source>
        <dbReference type="Proteomes" id="UP000193529"/>
    </source>
</evidence>
<dbReference type="SMART" id="SM00822">
    <property type="entry name" value="PKS_KR"/>
    <property type="match status" value="1"/>
</dbReference>
<organism evidence="5 6">
    <name type="scientific">Mycobacterium palustre</name>
    <dbReference type="NCBI Taxonomy" id="153971"/>
    <lineage>
        <taxon>Bacteria</taxon>
        <taxon>Bacillati</taxon>
        <taxon>Actinomycetota</taxon>
        <taxon>Actinomycetes</taxon>
        <taxon>Mycobacteriales</taxon>
        <taxon>Mycobacteriaceae</taxon>
        <taxon>Mycobacterium</taxon>
        <taxon>Mycobacterium simiae complex</taxon>
    </lineage>
</organism>
<comment type="similarity">
    <text evidence="1 3">Belongs to the short-chain dehydrogenases/reductases (SDR) family.</text>
</comment>
<dbReference type="InterPro" id="IPR002347">
    <property type="entry name" value="SDR_fam"/>
</dbReference>
<gene>
    <name evidence="5" type="ORF">AWC19_09750</name>
</gene>
<dbReference type="PANTHER" id="PTHR45024">
    <property type="entry name" value="DEHYDROGENASES, SHORT CHAIN"/>
    <property type="match status" value="1"/>
</dbReference>
<name>A0A1X1ZM41_9MYCO</name>
<feature type="domain" description="Ketoreductase" evidence="4">
    <location>
        <begin position="9"/>
        <end position="185"/>
    </location>
</feature>
<reference evidence="5 6" key="1">
    <citation type="submission" date="2016-01" db="EMBL/GenBank/DDBJ databases">
        <title>The new phylogeny of the genus Mycobacterium.</title>
        <authorList>
            <person name="Tarcisio F."/>
            <person name="Conor M."/>
            <person name="Antonella G."/>
            <person name="Elisabetta G."/>
            <person name="Giulia F.S."/>
            <person name="Sara T."/>
            <person name="Anna F."/>
            <person name="Clotilde B."/>
            <person name="Roberto B."/>
            <person name="Veronica D.S."/>
            <person name="Fabio R."/>
            <person name="Monica P."/>
            <person name="Olivier J."/>
            <person name="Enrico T."/>
            <person name="Nicola S."/>
        </authorList>
    </citation>
    <scope>NUCLEOTIDE SEQUENCE [LARGE SCALE GENOMIC DNA]</scope>
    <source>
        <strain evidence="5 6">DSM 44572</strain>
    </source>
</reference>
<dbReference type="Proteomes" id="UP000193529">
    <property type="component" value="Unassembled WGS sequence"/>
</dbReference>
<dbReference type="PRINTS" id="PR00081">
    <property type="entry name" value="GDHRDH"/>
</dbReference>
<keyword evidence="6" id="KW-1185">Reference proteome</keyword>
<dbReference type="SUPFAM" id="SSF51735">
    <property type="entry name" value="NAD(P)-binding Rossmann-fold domains"/>
    <property type="match status" value="1"/>
</dbReference>
<keyword evidence="2" id="KW-0560">Oxidoreductase</keyword>
<dbReference type="InterPro" id="IPR051687">
    <property type="entry name" value="Peroxisomal_Beta-Oxidation"/>
</dbReference>
<dbReference type="CDD" id="cd05353">
    <property type="entry name" value="hydroxyacyl-CoA-like_DH_SDR_c-like"/>
    <property type="match status" value="1"/>
</dbReference>
<dbReference type="PROSITE" id="PS00061">
    <property type="entry name" value="ADH_SHORT"/>
    <property type="match status" value="1"/>
</dbReference>
<dbReference type="Pfam" id="PF00106">
    <property type="entry name" value="adh_short"/>
    <property type="match status" value="1"/>
</dbReference>
<sequence>MSEYRFDDRVAIVTGAGGGLGRAHALLLAARGARVVVNDLGGSVHGEGADASAAQKVVDEIRAAGGTAIASTHSVSSAESGRAIVETAVKEFGRLDIVVNNAGILRDSSFHKMTAEAFEAVLSVHLLGTFYVTQPAYAMMREAGYGRIVSTTSAAGLYGGFGQSNYAAAKAGLIGLTKCIAIEGEKRNIKANAISPGANSRMTEGIMPEKGLLTFTPEIVAPVVAYLCHEDCAVSGETLTAFGGHVGRAFIAETTGIDKEGLTIEDVAASIDEVMDVDGFKVPATAYESLGLS</sequence>
<dbReference type="EMBL" id="LQPJ01000102">
    <property type="protein sequence ID" value="ORW24382.1"/>
    <property type="molecule type" value="Genomic_DNA"/>
</dbReference>
<dbReference type="InterPro" id="IPR020904">
    <property type="entry name" value="Sc_DH/Rdtase_CS"/>
</dbReference>
<protein>
    <submittedName>
        <fullName evidence="5">Short-chain dehydrogenase</fullName>
    </submittedName>
</protein>
<dbReference type="PANTHER" id="PTHR45024:SF2">
    <property type="entry name" value="SCP2 DOMAIN-CONTAINING PROTEIN"/>
    <property type="match status" value="1"/>
</dbReference>
<dbReference type="OrthoDB" id="9808187at2"/>
<dbReference type="PRINTS" id="PR00080">
    <property type="entry name" value="SDRFAMILY"/>
</dbReference>
<dbReference type="GO" id="GO:0016491">
    <property type="term" value="F:oxidoreductase activity"/>
    <property type="evidence" value="ECO:0007669"/>
    <property type="project" value="UniProtKB-KW"/>
</dbReference>
<dbReference type="RefSeq" id="WP_085078701.1">
    <property type="nucleotide sequence ID" value="NZ_LQPJ01000102.1"/>
</dbReference>
<accession>A0A1X1ZM41</accession>
<dbReference type="STRING" id="153971.AWC19_09750"/>
<dbReference type="InterPro" id="IPR036291">
    <property type="entry name" value="NAD(P)-bd_dom_sf"/>
</dbReference>
<dbReference type="InterPro" id="IPR057326">
    <property type="entry name" value="KR_dom"/>
</dbReference>
<dbReference type="Gene3D" id="3.40.50.720">
    <property type="entry name" value="NAD(P)-binding Rossmann-like Domain"/>
    <property type="match status" value="1"/>
</dbReference>
<evidence type="ECO:0000256" key="3">
    <source>
        <dbReference type="RuleBase" id="RU000363"/>
    </source>
</evidence>
<proteinExistence type="inferred from homology"/>
<evidence type="ECO:0000259" key="4">
    <source>
        <dbReference type="SMART" id="SM00822"/>
    </source>
</evidence>
<evidence type="ECO:0000256" key="1">
    <source>
        <dbReference type="ARBA" id="ARBA00006484"/>
    </source>
</evidence>
<evidence type="ECO:0000256" key="2">
    <source>
        <dbReference type="ARBA" id="ARBA00023002"/>
    </source>
</evidence>
<dbReference type="AlphaFoldDB" id="A0A1X1ZM41"/>